<evidence type="ECO:0000256" key="1">
    <source>
        <dbReference type="SAM" id="Phobius"/>
    </source>
</evidence>
<feature type="transmembrane region" description="Helical" evidence="1">
    <location>
        <begin position="135"/>
        <end position="154"/>
    </location>
</feature>
<sequence>MQKFNKYWEISKNWQLFFPFITVISLAYTAYKLASLFSFSKVFLTIAISIVFCLVLLRLTLTLFIFLAKRWKVDQKWKVIRIFMVFAVTGSISVLATKPIFDAIGLVKENFNTFFLGMVLFYTLKFLLVLPVYKVLLVAFGWVFCEFTFFWNFAKKMLYRLGLKQFTSK</sequence>
<feature type="transmembrane region" description="Helical" evidence="1">
    <location>
        <begin position="12"/>
        <end position="31"/>
    </location>
</feature>
<keyword evidence="1" id="KW-1133">Transmembrane helix</keyword>
<feature type="domain" description="DUF6787" evidence="2">
    <location>
        <begin position="82"/>
        <end position="163"/>
    </location>
</feature>
<gene>
    <name evidence="3" type="ORF">MNBD_BACTEROID02-692</name>
</gene>
<keyword evidence="1" id="KW-0472">Membrane</keyword>
<accession>A0A3B0QRL6</accession>
<dbReference type="Pfam" id="PF20584">
    <property type="entry name" value="DUF6787"/>
    <property type="match status" value="1"/>
</dbReference>
<feature type="transmembrane region" description="Helical" evidence="1">
    <location>
        <begin position="113"/>
        <end position="130"/>
    </location>
</feature>
<name>A0A3B0QRL6_9ZZZZ</name>
<proteinExistence type="predicted"/>
<dbReference type="InterPro" id="IPR046714">
    <property type="entry name" value="DUF6787"/>
</dbReference>
<evidence type="ECO:0000313" key="3">
    <source>
        <dbReference type="EMBL" id="VAV83071.1"/>
    </source>
</evidence>
<reference evidence="3" key="1">
    <citation type="submission" date="2018-06" db="EMBL/GenBank/DDBJ databases">
        <authorList>
            <person name="Zhirakovskaya E."/>
        </authorList>
    </citation>
    <scope>NUCLEOTIDE SEQUENCE</scope>
</reference>
<protein>
    <recommendedName>
        <fullName evidence="2">DUF6787 domain-containing protein</fullName>
    </recommendedName>
</protein>
<feature type="transmembrane region" description="Helical" evidence="1">
    <location>
        <begin position="79"/>
        <end position="101"/>
    </location>
</feature>
<dbReference type="EMBL" id="UOEB01000058">
    <property type="protein sequence ID" value="VAV83071.1"/>
    <property type="molecule type" value="Genomic_DNA"/>
</dbReference>
<organism evidence="3">
    <name type="scientific">hydrothermal vent metagenome</name>
    <dbReference type="NCBI Taxonomy" id="652676"/>
    <lineage>
        <taxon>unclassified sequences</taxon>
        <taxon>metagenomes</taxon>
        <taxon>ecological metagenomes</taxon>
    </lineage>
</organism>
<evidence type="ECO:0000259" key="2">
    <source>
        <dbReference type="Pfam" id="PF20584"/>
    </source>
</evidence>
<feature type="transmembrane region" description="Helical" evidence="1">
    <location>
        <begin position="43"/>
        <end position="67"/>
    </location>
</feature>
<keyword evidence="1" id="KW-0812">Transmembrane</keyword>
<dbReference type="AlphaFoldDB" id="A0A3B0QRL6"/>